<keyword evidence="2" id="KW-1185">Reference proteome</keyword>
<accession>A0AAV4UJD9</accession>
<reference evidence="1 2" key="1">
    <citation type="submission" date="2021-06" db="EMBL/GenBank/DDBJ databases">
        <title>Caerostris darwini draft genome.</title>
        <authorList>
            <person name="Kono N."/>
            <person name="Arakawa K."/>
        </authorList>
    </citation>
    <scope>NUCLEOTIDE SEQUENCE [LARGE SCALE GENOMIC DNA]</scope>
</reference>
<sequence>MTTIAAAEKIGFLWGVAPVPLGDSWPTAEDKYCLPGHIYRGPTLWLVGGMGRHCLPGTRKPQIFNSSSLPRELDSRCIAF</sequence>
<dbReference type="EMBL" id="BPLQ01011427">
    <property type="protein sequence ID" value="GIY57841.1"/>
    <property type="molecule type" value="Genomic_DNA"/>
</dbReference>
<evidence type="ECO:0000313" key="2">
    <source>
        <dbReference type="Proteomes" id="UP001054837"/>
    </source>
</evidence>
<name>A0AAV4UJD9_9ARAC</name>
<gene>
    <name evidence="1" type="ORF">CDAR_316571</name>
</gene>
<dbReference type="AlphaFoldDB" id="A0AAV4UJD9"/>
<evidence type="ECO:0000313" key="1">
    <source>
        <dbReference type="EMBL" id="GIY57841.1"/>
    </source>
</evidence>
<organism evidence="1 2">
    <name type="scientific">Caerostris darwini</name>
    <dbReference type="NCBI Taxonomy" id="1538125"/>
    <lineage>
        <taxon>Eukaryota</taxon>
        <taxon>Metazoa</taxon>
        <taxon>Ecdysozoa</taxon>
        <taxon>Arthropoda</taxon>
        <taxon>Chelicerata</taxon>
        <taxon>Arachnida</taxon>
        <taxon>Araneae</taxon>
        <taxon>Araneomorphae</taxon>
        <taxon>Entelegynae</taxon>
        <taxon>Araneoidea</taxon>
        <taxon>Araneidae</taxon>
        <taxon>Caerostris</taxon>
    </lineage>
</organism>
<protein>
    <submittedName>
        <fullName evidence="1">Uncharacterized protein</fullName>
    </submittedName>
</protein>
<dbReference type="Proteomes" id="UP001054837">
    <property type="component" value="Unassembled WGS sequence"/>
</dbReference>
<comment type="caution">
    <text evidence="1">The sequence shown here is derived from an EMBL/GenBank/DDBJ whole genome shotgun (WGS) entry which is preliminary data.</text>
</comment>
<proteinExistence type="predicted"/>